<reference evidence="2" key="1">
    <citation type="journal article" date="2012" name="Nat. Biotechnol.">
        <title>Reference genome sequence of the model plant Setaria.</title>
        <authorList>
            <person name="Bennetzen J.L."/>
            <person name="Schmutz J."/>
            <person name="Wang H."/>
            <person name="Percifield R."/>
            <person name="Hawkins J."/>
            <person name="Pontaroli A.C."/>
            <person name="Estep M."/>
            <person name="Feng L."/>
            <person name="Vaughn J.N."/>
            <person name="Grimwood J."/>
            <person name="Jenkins J."/>
            <person name="Barry K."/>
            <person name="Lindquist E."/>
            <person name="Hellsten U."/>
            <person name="Deshpande S."/>
            <person name="Wang X."/>
            <person name="Wu X."/>
            <person name="Mitros T."/>
            <person name="Triplett J."/>
            <person name="Yang X."/>
            <person name="Ye C.Y."/>
            <person name="Mauro-Herrera M."/>
            <person name="Wang L."/>
            <person name="Li P."/>
            <person name="Sharma M."/>
            <person name="Sharma R."/>
            <person name="Ronald P.C."/>
            <person name="Panaud O."/>
            <person name="Kellogg E.A."/>
            <person name="Brutnell T.P."/>
            <person name="Doust A.N."/>
            <person name="Tuskan G.A."/>
            <person name="Rokhsar D."/>
            <person name="Devos K.M."/>
        </authorList>
    </citation>
    <scope>NUCLEOTIDE SEQUENCE [LARGE SCALE GENOMIC DNA]</scope>
    <source>
        <strain evidence="2">cv. Yugu1</strain>
    </source>
</reference>
<sequence length="31" mass="3391">MKDIPVFSPVLDAILKGRFATGGKKPFEAWA</sequence>
<dbReference type="Gramene" id="KQL22701">
    <property type="protein sequence ID" value="KQL22701"/>
    <property type="gene ID" value="SETIT_033665mg"/>
</dbReference>
<keyword evidence="2" id="KW-1185">Reference proteome</keyword>
<dbReference type="AlphaFoldDB" id="K4A461"/>
<dbReference type="EMBL" id="AGNK02000705">
    <property type="status" value="NOT_ANNOTATED_CDS"/>
    <property type="molecule type" value="Genomic_DNA"/>
</dbReference>
<dbReference type="InParanoid" id="K4A461"/>
<name>K4A461_SETIT</name>
<organism evidence="1 2">
    <name type="scientific">Setaria italica</name>
    <name type="common">Foxtail millet</name>
    <name type="synonym">Panicum italicum</name>
    <dbReference type="NCBI Taxonomy" id="4555"/>
    <lineage>
        <taxon>Eukaryota</taxon>
        <taxon>Viridiplantae</taxon>
        <taxon>Streptophyta</taxon>
        <taxon>Embryophyta</taxon>
        <taxon>Tracheophyta</taxon>
        <taxon>Spermatophyta</taxon>
        <taxon>Magnoliopsida</taxon>
        <taxon>Liliopsida</taxon>
        <taxon>Poales</taxon>
        <taxon>Poaceae</taxon>
        <taxon>PACMAD clade</taxon>
        <taxon>Panicoideae</taxon>
        <taxon>Panicodae</taxon>
        <taxon>Paniceae</taxon>
        <taxon>Cenchrinae</taxon>
        <taxon>Setaria</taxon>
    </lineage>
</organism>
<evidence type="ECO:0000313" key="1">
    <source>
        <dbReference type="EnsemblPlants" id="KQL22701"/>
    </source>
</evidence>
<evidence type="ECO:0000313" key="2">
    <source>
        <dbReference type="Proteomes" id="UP000004995"/>
    </source>
</evidence>
<reference evidence="1" key="2">
    <citation type="submission" date="2018-08" db="UniProtKB">
        <authorList>
            <consortium name="EnsemblPlants"/>
        </authorList>
    </citation>
    <scope>IDENTIFICATION</scope>
    <source>
        <strain evidence="1">Yugu1</strain>
    </source>
</reference>
<proteinExistence type="predicted"/>
<dbReference type="Proteomes" id="UP000004995">
    <property type="component" value="Unassembled WGS sequence"/>
</dbReference>
<dbReference type="HOGENOM" id="CLU_3400075_0_0_1"/>
<accession>K4A461</accession>
<dbReference type="EnsemblPlants" id="KQL22701">
    <property type="protein sequence ID" value="KQL22701"/>
    <property type="gene ID" value="SETIT_033665mg"/>
</dbReference>
<protein>
    <submittedName>
        <fullName evidence="1">Uncharacterized protein</fullName>
    </submittedName>
</protein>